<protein>
    <recommendedName>
        <fullName evidence="6">tRNA (Guanine-N1)-methyltransferase</fullName>
    </recommendedName>
</protein>
<feature type="coiled-coil region" evidence="1">
    <location>
        <begin position="154"/>
        <end position="185"/>
    </location>
</feature>
<evidence type="ECO:0000256" key="1">
    <source>
        <dbReference type="SAM" id="Coils"/>
    </source>
</evidence>
<dbReference type="Gene3D" id="1.20.1170.10">
    <property type="match status" value="1"/>
</dbReference>
<evidence type="ECO:0000256" key="3">
    <source>
        <dbReference type="SAM" id="SignalP"/>
    </source>
</evidence>
<comment type="caution">
    <text evidence="4">The sequence shown here is derived from an EMBL/GenBank/DDBJ whole genome shotgun (WGS) entry which is preliminary data.</text>
</comment>
<dbReference type="EMBL" id="AJYA01000016">
    <property type="protein sequence ID" value="EIM77050.1"/>
    <property type="molecule type" value="Genomic_DNA"/>
</dbReference>
<evidence type="ECO:0000313" key="4">
    <source>
        <dbReference type="EMBL" id="EIM77050.1"/>
    </source>
</evidence>
<sequence>MNKVTRYVLLAAVGLSINFTASAQSTLNEGSISTQFDYLNEISNNYQEFKVVKKTHLEQLKKNVTDSLRTYAEEQKVLAEKIKRQEAEIKSLQEDQETLQAELSEAIANRENLTLLGIQTSKTVYNSILWTIIAALAGAFAFSFIQFSRSHKIIKQARKDLADTMEEFEQHRKNTLDRERKLKRELVDALQGKK</sequence>
<dbReference type="AlphaFoldDB" id="I5C5E8"/>
<evidence type="ECO:0000313" key="5">
    <source>
        <dbReference type="Proteomes" id="UP000005551"/>
    </source>
</evidence>
<dbReference type="SUPFAM" id="SSF58100">
    <property type="entry name" value="Bacterial hemolysins"/>
    <property type="match status" value="1"/>
</dbReference>
<gene>
    <name evidence="4" type="ORF">A3SI_06979</name>
</gene>
<organism evidence="4 5">
    <name type="scientific">Nitritalea halalkaliphila LW7</name>
    <dbReference type="NCBI Taxonomy" id="1189621"/>
    <lineage>
        <taxon>Bacteria</taxon>
        <taxon>Pseudomonadati</taxon>
        <taxon>Bacteroidota</taxon>
        <taxon>Cytophagia</taxon>
        <taxon>Cytophagales</taxon>
        <taxon>Cyclobacteriaceae</taxon>
        <taxon>Nitritalea</taxon>
    </lineage>
</organism>
<dbReference type="RefSeq" id="WP_009054253.1">
    <property type="nucleotide sequence ID" value="NZ_AJYA01000016.1"/>
</dbReference>
<evidence type="ECO:0008006" key="6">
    <source>
        <dbReference type="Google" id="ProtNLM"/>
    </source>
</evidence>
<proteinExistence type="predicted"/>
<dbReference type="Proteomes" id="UP000005551">
    <property type="component" value="Unassembled WGS sequence"/>
</dbReference>
<keyword evidence="2" id="KW-1133">Transmembrane helix</keyword>
<reference evidence="4 5" key="1">
    <citation type="submission" date="2012-05" db="EMBL/GenBank/DDBJ databases">
        <title>Genome sequence of Nitritalea halalkaliphila LW7.</title>
        <authorList>
            <person name="Jangir P.K."/>
            <person name="Singh A."/>
            <person name="Shivaji S."/>
            <person name="Sharma R."/>
        </authorList>
    </citation>
    <scope>NUCLEOTIDE SEQUENCE [LARGE SCALE GENOMIC DNA]</scope>
    <source>
        <strain evidence="4 5">LW7</strain>
    </source>
</reference>
<keyword evidence="5" id="KW-1185">Reference proteome</keyword>
<keyword evidence="1" id="KW-0175">Coiled coil</keyword>
<name>I5C5E8_9BACT</name>
<feature type="signal peptide" evidence="3">
    <location>
        <begin position="1"/>
        <end position="23"/>
    </location>
</feature>
<accession>I5C5E8</accession>
<feature type="coiled-coil region" evidence="1">
    <location>
        <begin position="68"/>
        <end position="116"/>
    </location>
</feature>
<dbReference type="PATRIC" id="fig|1189621.3.peg.1453"/>
<feature type="transmembrane region" description="Helical" evidence="2">
    <location>
        <begin position="128"/>
        <end position="148"/>
    </location>
</feature>
<keyword evidence="2" id="KW-0472">Membrane</keyword>
<feature type="chain" id="PRO_5003700443" description="tRNA (Guanine-N1)-methyltransferase" evidence="3">
    <location>
        <begin position="24"/>
        <end position="194"/>
    </location>
</feature>
<dbReference type="OrthoDB" id="981213at2"/>
<keyword evidence="3" id="KW-0732">Signal</keyword>
<dbReference type="STRING" id="1189621.A3SI_06979"/>
<keyword evidence="2" id="KW-0812">Transmembrane</keyword>
<evidence type="ECO:0000256" key="2">
    <source>
        <dbReference type="SAM" id="Phobius"/>
    </source>
</evidence>